<dbReference type="SUPFAM" id="SSF49562">
    <property type="entry name" value="C2 domain (Calcium/lipid-binding domain, CaLB)"/>
    <property type="match status" value="3"/>
</dbReference>
<protein>
    <submittedName>
        <fullName evidence="9">PREDICTED: multiple C2 and transmembrane</fullName>
    </submittedName>
</protein>
<evidence type="ECO:0000256" key="4">
    <source>
        <dbReference type="ARBA" id="ARBA00023121"/>
    </source>
</evidence>
<dbReference type="Proteomes" id="UP000327085">
    <property type="component" value="Chromosome 5"/>
</dbReference>
<dbReference type="Pfam" id="PF00168">
    <property type="entry name" value="C2"/>
    <property type="match status" value="3"/>
</dbReference>
<dbReference type="OMA" id="HCEWLNR"/>
<feature type="coiled-coil region" evidence="6">
    <location>
        <begin position="768"/>
        <end position="806"/>
    </location>
</feature>
<dbReference type="InParanoid" id="A0A5E4F1A0"/>
<dbReference type="InterPro" id="IPR031468">
    <property type="entry name" value="SMP_LBD"/>
</dbReference>
<dbReference type="PROSITE" id="PS50004">
    <property type="entry name" value="C2"/>
    <property type="match status" value="2"/>
</dbReference>
<evidence type="ECO:0000256" key="5">
    <source>
        <dbReference type="ARBA" id="ARBA00023136"/>
    </source>
</evidence>
<proteinExistence type="predicted"/>
<keyword evidence="5" id="KW-0472">Membrane</keyword>
<keyword evidence="4" id="KW-0446">Lipid-binding</keyword>
<dbReference type="SMART" id="SM00239">
    <property type="entry name" value="C2"/>
    <property type="match status" value="3"/>
</dbReference>
<comment type="subcellular location">
    <subcellularLocation>
        <location evidence="1">Membrane</location>
    </subcellularLocation>
</comment>
<dbReference type="PROSITE" id="PS51847">
    <property type="entry name" value="SMP"/>
    <property type="match status" value="1"/>
</dbReference>
<dbReference type="PANTHER" id="PTHR47264">
    <property type="entry name" value="OS01G0128800 PROTEIN"/>
    <property type="match status" value="1"/>
</dbReference>
<dbReference type="GO" id="GO:0008289">
    <property type="term" value="F:lipid binding"/>
    <property type="evidence" value="ECO:0007669"/>
    <property type="project" value="UniProtKB-KW"/>
</dbReference>
<dbReference type="InterPro" id="IPR035892">
    <property type="entry name" value="C2_domain_sf"/>
</dbReference>
<keyword evidence="6" id="KW-0175">Coiled coil</keyword>
<dbReference type="GO" id="GO:0006869">
    <property type="term" value="P:lipid transport"/>
    <property type="evidence" value="ECO:0007669"/>
    <property type="project" value="UniProtKB-KW"/>
</dbReference>
<dbReference type="FunCoup" id="A0A5E4F1A0">
    <property type="interactions" value="1162"/>
</dbReference>
<evidence type="ECO:0000256" key="2">
    <source>
        <dbReference type="ARBA" id="ARBA00022448"/>
    </source>
</evidence>
<evidence type="ECO:0000313" key="10">
    <source>
        <dbReference type="Proteomes" id="UP000327085"/>
    </source>
</evidence>
<dbReference type="GO" id="GO:0016020">
    <property type="term" value="C:membrane"/>
    <property type="evidence" value="ECO:0007669"/>
    <property type="project" value="UniProtKB-SubCell"/>
</dbReference>
<evidence type="ECO:0000259" key="7">
    <source>
        <dbReference type="PROSITE" id="PS50004"/>
    </source>
</evidence>
<organism evidence="9 10">
    <name type="scientific">Prunus dulcis</name>
    <name type="common">Almond</name>
    <name type="synonym">Amygdalus dulcis</name>
    <dbReference type="NCBI Taxonomy" id="3755"/>
    <lineage>
        <taxon>Eukaryota</taxon>
        <taxon>Viridiplantae</taxon>
        <taxon>Streptophyta</taxon>
        <taxon>Embryophyta</taxon>
        <taxon>Tracheophyta</taxon>
        <taxon>Spermatophyta</taxon>
        <taxon>Magnoliopsida</taxon>
        <taxon>eudicotyledons</taxon>
        <taxon>Gunneridae</taxon>
        <taxon>Pentapetalae</taxon>
        <taxon>rosids</taxon>
        <taxon>fabids</taxon>
        <taxon>Rosales</taxon>
        <taxon>Rosaceae</taxon>
        <taxon>Amygdaloideae</taxon>
        <taxon>Amygdaleae</taxon>
        <taxon>Prunus</taxon>
    </lineage>
</organism>
<dbReference type="CDD" id="cd00030">
    <property type="entry name" value="C2"/>
    <property type="match status" value="3"/>
</dbReference>
<sequence>MPAQMSRRKVRGLSVEDAVEFFNYVMEEKPFLPFLIPLVLFAWGIERWVFSFSNWVPLAVAVWATIQYGNYQRRILVEDLNKKWKRVILNTSPITPLEHCEWLNRLLIETWPNYMNPKLSIRFSSIVEKRLKHRKSRLIERVELQEFSLGSSPPSLGLHGTRWSTSGDQRIMRLGFDWDTNDMSILLLAKLAKPFMGTARIVINSLHIKGDLLLMPVLNGKAILYTFLSVPEVRIGVAFGSGGSQSLPATELPGVSSWLVKLFSDTLVKTMVEPRRRCHTMPAVNLKKKAVGGIIYVTVISASKLSKNGLRGSPSRRQFDKSSEEQFVDKDLQTFVEVELEELTRKTRVSLGSNPNWNSKFNMVLHEETGNLRFHLYECTPNNVKYDYLASCEIKIKYCEDDSTIFWAIGPDSGVIAKHAEFCGKEVELVVPFEGVNSGELTVKLVLKEWQFSDGSHVDNSLVSSRRSLFGSSNFLPRTGRKVNITVLEGKDLVSKDRSGKCDPYVKLQYGKSLQRTSTAHALSPIWNQKFEFDEIGDGEYLMIKCYNVDTFGDDSIGSARVNLEGLVEGSIRDVWIPLEKVNSGELRLQIEAVRIEGSEGSRAAGSNNGWVELVLIEAKDLIAADLRGTSDPYVRVQYGNLKKRTKVMYKTLNPHWNQTLEFPDDGSPLLLHVKDHNALLPTSSIGDCVVEYQRLPPNQMSDKWIPLQGVKRGEIHIQVTRRVPELEKRSSLDSEPSINKAHKISSEMKQMMMKFQSLIEDGNLEGLSTAMSELEALEDTQEEYMVQLETEQTLLLNKIKELGQEIFNSSPSLSRRSSGI</sequence>
<gene>
    <name evidence="9" type="ORF">ALMOND_2B010090</name>
</gene>
<evidence type="ECO:0000256" key="6">
    <source>
        <dbReference type="SAM" id="Coils"/>
    </source>
</evidence>
<feature type="domain" description="C2" evidence="7">
    <location>
        <begin position="464"/>
        <end position="577"/>
    </location>
</feature>
<dbReference type="InterPro" id="IPR000008">
    <property type="entry name" value="C2_dom"/>
</dbReference>
<name>A0A5E4F1A0_PRUDU</name>
<evidence type="ECO:0000256" key="3">
    <source>
        <dbReference type="ARBA" id="ARBA00023055"/>
    </source>
</evidence>
<dbReference type="EMBL" id="CABIKO010000052">
    <property type="protein sequence ID" value="VVA21482.1"/>
    <property type="molecule type" value="Genomic_DNA"/>
</dbReference>
<keyword evidence="3" id="KW-0445">Lipid transport</keyword>
<accession>A0A5E4F1A0</accession>
<reference evidence="10" key="1">
    <citation type="journal article" date="2020" name="Plant J.">
        <title>Transposons played a major role in the diversification between the closely related almond and peach genomes: results from the almond genome sequence.</title>
        <authorList>
            <person name="Alioto T."/>
            <person name="Alexiou K.G."/>
            <person name="Bardil A."/>
            <person name="Barteri F."/>
            <person name="Castanera R."/>
            <person name="Cruz F."/>
            <person name="Dhingra A."/>
            <person name="Duval H."/>
            <person name="Fernandez I Marti A."/>
            <person name="Frias L."/>
            <person name="Galan B."/>
            <person name="Garcia J.L."/>
            <person name="Howad W."/>
            <person name="Gomez-Garrido J."/>
            <person name="Gut M."/>
            <person name="Julca I."/>
            <person name="Morata J."/>
            <person name="Puigdomenech P."/>
            <person name="Ribeca P."/>
            <person name="Rubio Cabetas M.J."/>
            <person name="Vlasova A."/>
            <person name="Wirthensohn M."/>
            <person name="Garcia-Mas J."/>
            <person name="Gabaldon T."/>
            <person name="Casacuberta J.M."/>
            <person name="Arus P."/>
        </authorList>
    </citation>
    <scope>NUCLEOTIDE SEQUENCE [LARGE SCALE GENOMIC DNA]</scope>
    <source>
        <strain evidence="10">cv. Texas</strain>
    </source>
</reference>
<evidence type="ECO:0000256" key="1">
    <source>
        <dbReference type="ARBA" id="ARBA00004370"/>
    </source>
</evidence>
<evidence type="ECO:0000259" key="8">
    <source>
        <dbReference type="PROSITE" id="PS51847"/>
    </source>
</evidence>
<feature type="domain" description="C2" evidence="7">
    <location>
        <begin position="583"/>
        <end position="706"/>
    </location>
</feature>
<dbReference type="AlphaFoldDB" id="A0A5E4F1A0"/>
<dbReference type="PANTHER" id="PTHR47264:SF3">
    <property type="entry name" value="SYNAPTOTAGMIN-5 ISOFORM X1"/>
    <property type="match status" value="1"/>
</dbReference>
<dbReference type="Gene3D" id="2.60.40.150">
    <property type="entry name" value="C2 domain"/>
    <property type="match status" value="3"/>
</dbReference>
<keyword evidence="2" id="KW-0813">Transport</keyword>
<feature type="domain" description="SMP-LTD" evidence="8">
    <location>
        <begin position="96"/>
        <end position="282"/>
    </location>
</feature>
<dbReference type="CDD" id="cd21669">
    <property type="entry name" value="SMP_SF"/>
    <property type="match status" value="1"/>
</dbReference>
<dbReference type="Gramene" id="VVA21482">
    <property type="protein sequence ID" value="VVA21482"/>
    <property type="gene ID" value="Prudul26B010090"/>
</dbReference>
<keyword evidence="9" id="KW-0812">Transmembrane</keyword>
<evidence type="ECO:0000313" key="9">
    <source>
        <dbReference type="EMBL" id="VVA21482.1"/>
    </source>
</evidence>